<evidence type="ECO:0000256" key="1">
    <source>
        <dbReference type="SAM" id="MobiDB-lite"/>
    </source>
</evidence>
<sequence length="86" mass="9275">MVFDPSGEQERQTGERGNCQKATRDEGNAGGKPAPELPSAFSFCLPVSRRESFFYAGAGLFSRGARVLAFSPIPVEEVKEGGQLPR</sequence>
<proteinExistence type="predicted"/>
<gene>
    <name evidence="2" type="ORF">ASZ90_015664</name>
</gene>
<comment type="caution">
    <text evidence="2">The sequence shown here is derived from an EMBL/GenBank/DDBJ whole genome shotgun (WGS) entry which is preliminary data.</text>
</comment>
<protein>
    <submittedName>
        <fullName evidence="2">Uncharacterized protein</fullName>
    </submittedName>
</protein>
<dbReference type="EMBL" id="LNQE01001629">
    <property type="protein sequence ID" value="KUG14694.1"/>
    <property type="molecule type" value="Genomic_DNA"/>
</dbReference>
<evidence type="ECO:0000313" key="2">
    <source>
        <dbReference type="EMBL" id="KUG14694.1"/>
    </source>
</evidence>
<name>A0A0W8F1A2_9ZZZZ</name>
<organism evidence="2">
    <name type="scientific">hydrocarbon metagenome</name>
    <dbReference type="NCBI Taxonomy" id="938273"/>
    <lineage>
        <taxon>unclassified sequences</taxon>
        <taxon>metagenomes</taxon>
        <taxon>ecological metagenomes</taxon>
    </lineage>
</organism>
<accession>A0A0W8F1A2</accession>
<dbReference type="AlphaFoldDB" id="A0A0W8F1A2"/>
<feature type="region of interest" description="Disordered" evidence="1">
    <location>
        <begin position="1"/>
        <end position="37"/>
    </location>
</feature>
<reference evidence="2" key="1">
    <citation type="journal article" date="2015" name="Proc. Natl. Acad. Sci. U.S.A.">
        <title>Networks of energetic and metabolic interactions define dynamics in microbial communities.</title>
        <authorList>
            <person name="Embree M."/>
            <person name="Liu J.K."/>
            <person name="Al-Bassam M.M."/>
            <person name="Zengler K."/>
        </authorList>
    </citation>
    <scope>NUCLEOTIDE SEQUENCE</scope>
</reference>